<evidence type="ECO:0000313" key="5">
    <source>
        <dbReference type="EMBL" id="KAK4496031.1"/>
    </source>
</evidence>
<dbReference type="PRINTS" id="PR00080">
    <property type="entry name" value="SDRFAMILY"/>
</dbReference>
<keyword evidence="3" id="KW-0560">Oxidoreductase</keyword>
<keyword evidence="6" id="KW-1185">Reference proteome</keyword>
<dbReference type="Pfam" id="PF00106">
    <property type="entry name" value="adh_short"/>
    <property type="match status" value="1"/>
</dbReference>
<dbReference type="Gene3D" id="3.40.50.720">
    <property type="entry name" value="NAD(P)-binding Rossmann-like Domain"/>
    <property type="match status" value="1"/>
</dbReference>
<dbReference type="InterPro" id="IPR020904">
    <property type="entry name" value="Sc_DH/Rdtase_CS"/>
</dbReference>
<name>A0ABR0E483_ZASCE</name>
<dbReference type="Proteomes" id="UP001305779">
    <property type="component" value="Unassembled WGS sequence"/>
</dbReference>
<dbReference type="InterPro" id="IPR002347">
    <property type="entry name" value="SDR_fam"/>
</dbReference>
<dbReference type="SUPFAM" id="SSF51735">
    <property type="entry name" value="NAD(P)-binding Rossmann-fold domains"/>
    <property type="match status" value="1"/>
</dbReference>
<gene>
    <name evidence="5" type="ORF">PRZ48_013300</name>
</gene>
<comment type="caution">
    <text evidence="5">The sequence shown here is derived from an EMBL/GenBank/DDBJ whole genome shotgun (WGS) entry which is preliminary data.</text>
</comment>
<dbReference type="PANTHER" id="PTHR43976">
    <property type="entry name" value="SHORT CHAIN DEHYDROGENASE"/>
    <property type="match status" value="1"/>
</dbReference>
<proteinExistence type="inferred from homology"/>
<evidence type="ECO:0000256" key="3">
    <source>
        <dbReference type="ARBA" id="ARBA00023002"/>
    </source>
</evidence>
<evidence type="ECO:0000313" key="6">
    <source>
        <dbReference type="Proteomes" id="UP001305779"/>
    </source>
</evidence>
<comment type="similarity">
    <text evidence="1 4">Belongs to the short-chain dehydrogenases/reductases (SDR) family.</text>
</comment>
<dbReference type="PROSITE" id="PS00061">
    <property type="entry name" value="ADH_SHORT"/>
    <property type="match status" value="1"/>
</dbReference>
<dbReference type="PRINTS" id="PR00081">
    <property type="entry name" value="GDHRDH"/>
</dbReference>
<dbReference type="InterPro" id="IPR036291">
    <property type="entry name" value="NAD(P)-bd_dom_sf"/>
</dbReference>
<evidence type="ECO:0000256" key="1">
    <source>
        <dbReference type="ARBA" id="ARBA00006484"/>
    </source>
</evidence>
<accession>A0ABR0E483</accession>
<reference evidence="5 6" key="1">
    <citation type="journal article" date="2023" name="G3 (Bethesda)">
        <title>A chromosome-level genome assembly of Zasmidium syzygii isolated from banana leaves.</title>
        <authorList>
            <person name="van Westerhoven A.C."/>
            <person name="Mehrabi R."/>
            <person name="Talebi R."/>
            <person name="Steentjes M.B.F."/>
            <person name="Corcolon B."/>
            <person name="Chong P.A."/>
            <person name="Kema G.H.J."/>
            <person name="Seidl M.F."/>
        </authorList>
    </citation>
    <scope>NUCLEOTIDE SEQUENCE [LARGE SCALE GENOMIC DNA]</scope>
    <source>
        <strain evidence="5 6">P124</strain>
    </source>
</reference>
<dbReference type="InterPro" id="IPR051911">
    <property type="entry name" value="SDR_oxidoreductase"/>
</dbReference>
<keyword evidence="2" id="KW-0521">NADP</keyword>
<protein>
    <submittedName>
        <fullName evidence="5">Uncharacterized protein</fullName>
    </submittedName>
</protein>
<dbReference type="PANTHER" id="PTHR43976:SF16">
    <property type="entry name" value="SHORT-CHAIN DEHYDROGENASE_REDUCTASE FAMILY PROTEIN"/>
    <property type="match status" value="1"/>
</dbReference>
<dbReference type="EMBL" id="JAXOVC010000011">
    <property type="protein sequence ID" value="KAK4496031.1"/>
    <property type="molecule type" value="Genomic_DNA"/>
</dbReference>
<evidence type="ECO:0000256" key="2">
    <source>
        <dbReference type="ARBA" id="ARBA00022857"/>
    </source>
</evidence>
<evidence type="ECO:0000256" key="4">
    <source>
        <dbReference type="RuleBase" id="RU000363"/>
    </source>
</evidence>
<sequence>MSQQVWLVTGCSSGFGEQYIKTIIERGDKAIATARNIDSIKHLKDLGAATLQLDMTDSREVMEKKVKEAVDIYGKIDYVVQNAGYGYIATLEDIEEDALLKEFDTLVFGVVRLTQAVTPYFRKQGSGFVVLVSSLASTTSIPAAGPYSGAKAAVEAFIKSYAQEVKDVGIKALILQPGSYRTNIREVTRFKQNLPKSTKEHQALYDNVTKLIEATHNTQEGDPRLFCELTWDFVKGTGVAEGKEVPLALSMGGEAVDFELDRRQKSLDELKEWEAIVRNTDFPGAKKGWSLTEI</sequence>
<organism evidence="5 6">
    <name type="scientific">Zasmidium cellare</name>
    <name type="common">Wine cellar mold</name>
    <name type="synonym">Racodium cellare</name>
    <dbReference type="NCBI Taxonomy" id="395010"/>
    <lineage>
        <taxon>Eukaryota</taxon>
        <taxon>Fungi</taxon>
        <taxon>Dikarya</taxon>
        <taxon>Ascomycota</taxon>
        <taxon>Pezizomycotina</taxon>
        <taxon>Dothideomycetes</taxon>
        <taxon>Dothideomycetidae</taxon>
        <taxon>Mycosphaerellales</taxon>
        <taxon>Mycosphaerellaceae</taxon>
        <taxon>Zasmidium</taxon>
    </lineage>
</organism>